<sequence>MILGGNPTKVTDVTRRVGTTLATSNASTTSGTTELAVDQVTANVISGNRYVIRWVFKYTGTSTADQYVVRIREGSGTGGAEVDSVVFIPQYTANNITLIMDVDWGPAVSTTSRTWTGTVQRISGTTSTVTPVGGSTFRRRLTVELAD</sequence>
<dbReference type="EMBL" id="BOQN01000006">
    <property type="protein sequence ID" value="GIM88747.1"/>
    <property type="molecule type" value="Genomic_DNA"/>
</dbReference>
<organism evidence="1 2">
    <name type="scientific">Paractinoplanes toevensis</name>
    <dbReference type="NCBI Taxonomy" id="571911"/>
    <lineage>
        <taxon>Bacteria</taxon>
        <taxon>Bacillati</taxon>
        <taxon>Actinomycetota</taxon>
        <taxon>Actinomycetes</taxon>
        <taxon>Micromonosporales</taxon>
        <taxon>Micromonosporaceae</taxon>
        <taxon>Paractinoplanes</taxon>
    </lineage>
</organism>
<dbReference type="AlphaFoldDB" id="A0A919T4Z0"/>
<reference evidence="1 2" key="1">
    <citation type="submission" date="2021-03" db="EMBL/GenBank/DDBJ databases">
        <title>Whole genome shotgun sequence of Actinoplanes toevensis NBRC 105298.</title>
        <authorList>
            <person name="Komaki H."/>
            <person name="Tamura T."/>
        </authorList>
    </citation>
    <scope>NUCLEOTIDE SEQUENCE [LARGE SCALE GENOMIC DNA]</scope>
    <source>
        <strain evidence="1 2">NBRC 105298</strain>
    </source>
</reference>
<dbReference type="Proteomes" id="UP000677082">
    <property type="component" value="Unassembled WGS sequence"/>
</dbReference>
<evidence type="ECO:0000313" key="1">
    <source>
        <dbReference type="EMBL" id="GIM88747.1"/>
    </source>
</evidence>
<protein>
    <submittedName>
        <fullName evidence="1">Uncharacterized protein</fullName>
    </submittedName>
</protein>
<gene>
    <name evidence="1" type="ORF">Ato02nite_005400</name>
</gene>
<accession>A0A919T4Z0</accession>
<comment type="caution">
    <text evidence="1">The sequence shown here is derived from an EMBL/GenBank/DDBJ whole genome shotgun (WGS) entry which is preliminary data.</text>
</comment>
<name>A0A919T4Z0_9ACTN</name>
<keyword evidence="2" id="KW-1185">Reference proteome</keyword>
<evidence type="ECO:0000313" key="2">
    <source>
        <dbReference type="Proteomes" id="UP000677082"/>
    </source>
</evidence>
<proteinExistence type="predicted"/>